<evidence type="ECO:0000256" key="2">
    <source>
        <dbReference type="ARBA" id="ARBA00022448"/>
    </source>
</evidence>
<dbReference type="GO" id="GO:0016020">
    <property type="term" value="C:membrane"/>
    <property type="evidence" value="ECO:0007669"/>
    <property type="project" value="UniProtKB-SubCell"/>
</dbReference>
<comment type="subcellular location">
    <subcellularLocation>
        <location evidence="1">Membrane</location>
        <topology evidence="1">Multi-pass membrane protein</topology>
    </subcellularLocation>
</comment>
<evidence type="ECO:0000256" key="6">
    <source>
        <dbReference type="SAM" id="MobiDB-lite"/>
    </source>
</evidence>
<reference evidence="9" key="1">
    <citation type="submission" date="2013-07" db="EMBL/GenBank/DDBJ databases">
        <authorList>
            <consortium name="The Broad Institute Genome Sequencing Platform"/>
            <person name="Cuomo C."/>
            <person name="Litvintseva A."/>
            <person name="Chen Y."/>
            <person name="Heitman J."/>
            <person name="Sun S."/>
            <person name="Springer D."/>
            <person name="Dromer F."/>
            <person name="Young S.K."/>
            <person name="Zeng Q."/>
            <person name="Gargeya S."/>
            <person name="Fitzgerald M."/>
            <person name="Abouelleil A."/>
            <person name="Alvarado L."/>
            <person name="Berlin A.M."/>
            <person name="Chapman S.B."/>
            <person name="Dewar J."/>
            <person name="Goldberg J."/>
            <person name="Griggs A."/>
            <person name="Gujja S."/>
            <person name="Hansen M."/>
            <person name="Howarth C."/>
            <person name="Imamovic A."/>
            <person name="Larimer J."/>
            <person name="McCowan C."/>
            <person name="Murphy C."/>
            <person name="Pearson M."/>
            <person name="Priest M."/>
            <person name="Roberts A."/>
            <person name="Saif S."/>
            <person name="Shea T."/>
            <person name="Sykes S."/>
            <person name="Wortman J."/>
            <person name="Nusbaum C."/>
            <person name="Birren B."/>
        </authorList>
    </citation>
    <scope>NUCLEOTIDE SEQUENCE</scope>
    <source>
        <strain evidence="9">CBS 10118</strain>
    </source>
</reference>
<dbReference type="GeneID" id="30212405"/>
<dbReference type="InterPro" id="IPR020846">
    <property type="entry name" value="MFS_dom"/>
</dbReference>
<dbReference type="EMBL" id="CP144548">
    <property type="protein sequence ID" value="WVW86814.1"/>
    <property type="molecule type" value="Genomic_DNA"/>
</dbReference>
<feature type="compositionally biased region" description="Polar residues" evidence="6">
    <location>
        <begin position="253"/>
        <end position="266"/>
    </location>
</feature>
<evidence type="ECO:0000259" key="8">
    <source>
        <dbReference type="PROSITE" id="PS50850"/>
    </source>
</evidence>
<organism evidence="9 10">
    <name type="scientific">Kwoniella bestiolae CBS 10118</name>
    <dbReference type="NCBI Taxonomy" id="1296100"/>
    <lineage>
        <taxon>Eukaryota</taxon>
        <taxon>Fungi</taxon>
        <taxon>Dikarya</taxon>
        <taxon>Basidiomycota</taxon>
        <taxon>Agaricomycotina</taxon>
        <taxon>Tremellomycetes</taxon>
        <taxon>Tremellales</taxon>
        <taxon>Cryptococcaceae</taxon>
        <taxon>Kwoniella</taxon>
    </lineage>
</organism>
<name>A0AAJ8KGC8_9TREE</name>
<feature type="transmembrane region" description="Helical" evidence="7">
    <location>
        <begin position="104"/>
        <end position="126"/>
    </location>
</feature>
<keyword evidence="3 7" id="KW-0812">Transmembrane</keyword>
<dbReference type="PROSITE" id="PS50850">
    <property type="entry name" value="MFS"/>
    <property type="match status" value="1"/>
</dbReference>
<feature type="transmembrane region" description="Helical" evidence="7">
    <location>
        <begin position="191"/>
        <end position="210"/>
    </location>
</feature>
<feature type="transmembrane region" description="Helical" evidence="7">
    <location>
        <begin position="351"/>
        <end position="369"/>
    </location>
</feature>
<dbReference type="CDD" id="cd17325">
    <property type="entry name" value="MFS_MdtG_SLC18_like"/>
    <property type="match status" value="1"/>
</dbReference>
<feature type="transmembrane region" description="Helical" evidence="7">
    <location>
        <begin position="32"/>
        <end position="52"/>
    </location>
</feature>
<dbReference type="SUPFAM" id="SSF103473">
    <property type="entry name" value="MFS general substrate transporter"/>
    <property type="match status" value="1"/>
</dbReference>
<dbReference type="AlphaFoldDB" id="A0AAJ8KGC8"/>
<dbReference type="InterPro" id="IPR036259">
    <property type="entry name" value="MFS_trans_sf"/>
</dbReference>
<feature type="transmembrane region" description="Helical" evidence="7">
    <location>
        <begin position="132"/>
        <end position="150"/>
    </location>
</feature>
<feature type="domain" description="Major facilitator superfamily (MFS) profile" evidence="8">
    <location>
        <begin position="34"/>
        <end position="466"/>
    </location>
</feature>
<evidence type="ECO:0000256" key="4">
    <source>
        <dbReference type="ARBA" id="ARBA00022989"/>
    </source>
</evidence>
<dbReference type="PANTHER" id="PTHR23506:SF23">
    <property type="entry name" value="GH10249P"/>
    <property type="match status" value="1"/>
</dbReference>
<feature type="transmembrane region" description="Helical" evidence="7">
    <location>
        <begin position="375"/>
        <end position="402"/>
    </location>
</feature>
<evidence type="ECO:0000256" key="5">
    <source>
        <dbReference type="ARBA" id="ARBA00023136"/>
    </source>
</evidence>
<evidence type="ECO:0000256" key="7">
    <source>
        <dbReference type="SAM" id="Phobius"/>
    </source>
</evidence>
<gene>
    <name evidence="9" type="ORF">I302_108869</name>
</gene>
<evidence type="ECO:0000256" key="3">
    <source>
        <dbReference type="ARBA" id="ARBA00022692"/>
    </source>
</evidence>
<sequence length="486" mass="53073">MTTDVNEDKSMAGNQPEYRKPPLGISWRSSTWYITAVVTYGAMTEALCYTIGVPVIPFRLEHLGYSHISTKLSWFLFAYCIAISISTLPGAILLDRKAWRRGPLIAATLAMQSALLLLIFVDRFWVMIFARTIQGLSCSIIWSVGFALICENVDKKVIGRQLGFAFAGISTGEIIGPASGGGLYAAFGWKAPWVLCIIMCSVELLGRWLAVEQKDLAKYQSNSPAGIEESKQPEMSPSPADIPDFAEHGHLPSSDQPPRSTETAQNEPEHFSPLRVIKILFSLPRSLTGIAVNFRLGLILGVLDPTLTLRLKDQWGKDSHFDGLVYLATGVPCLITSPFTGWLADKIGAEWILSPAAVVAAPFPLLMMLSRSLSGFIICYGLFVIFLNSTLTPIGVEVAAVTAQNEGISELHQFAALNLAWATSAAAGTIIGGQLYDHVGWNAICWFCFATSLALLPITLLYSGERPLYHRMVYRKSRATSTSTEG</sequence>
<keyword evidence="10" id="KW-1185">Reference proteome</keyword>
<dbReference type="KEGG" id="kbi:30212405"/>
<dbReference type="InterPro" id="IPR011701">
    <property type="entry name" value="MFS"/>
</dbReference>
<feature type="transmembrane region" description="Helical" evidence="7">
    <location>
        <begin position="162"/>
        <end position="185"/>
    </location>
</feature>
<protein>
    <recommendedName>
        <fullName evidence="8">Major facilitator superfamily (MFS) profile domain-containing protein</fullName>
    </recommendedName>
</protein>
<feature type="transmembrane region" description="Helical" evidence="7">
    <location>
        <begin position="441"/>
        <end position="462"/>
    </location>
</feature>
<dbReference type="GO" id="GO:0022857">
    <property type="term" value="F:transmembrane transporter activity"/>
    <property type="evidence" value="ECO:0007669"/>
    <property type="project" value="InterPro"/>
</dbReference>
<dbReference type="PANTHER" id="PTHR23506">
    <property type="entry name" value="GH10249P"/>
    <property type="match status" value="1"/>
</dbReference>
<feature type="transmembrane region" description="Helical" evidence="7">
    <location>
        <begin position="323"/>
        <end position="344"/>
    </location>
</feature>
<keyword evidence="5 7" id="KW-0472">Membrane</keyword>
<feature type="transmembrane region" description="Helical" evidence="7">
    <location>
        <begin position="414"/>
        <end position="435"/>
    </location>
</feature>
<dbReference type="Proteomes" id="UP000092730">
    <property type="component" value="Chromosome 8"/>
</dbReference>
<evidence type="ECO:0000313" key="10">
    <source>
        <dbReference type="Proteomes" id="UP000092730"/>
    </source>
</evidence>
<evidence type="ECO:0000313" key="9">
    <source>
        <dbReference type="EMBL" id="WVW86814.1"/>
    </source>
</evidence>
<dbReference type="Pfam" id="PF07690">
    <property type="entry name" value="MFS_1"/>
    <property type="match status" value="2"/>
</dbReference>
<dbReference type="Gene3D" id="1.20.1250.20">
    <property type="entry name" value="MFS general substrate transporter like domains"/>
    <property type="match status" value="2"/>
</dbReference>
<dbReference type="RefSeq" id="XP_019043429.2">
    <property type="nucleotide sequence ID" value="XM_019194593.2"/>
</dbReference>
<feature type="region of interest" description="Disordered" evidence="6">
    <location>
        <begin position="222"/>
        <end position="268"/>
    </location>
</feature>
<accession>A0AAJ8KGC8</accession>
<keyword evidence="2" id="KW-0813">Transport</keyword>
<keyword evidence="4 7" id="KW-1133">Transmembrane helix</keyword>
<reference evidence="9" key="2">
    <citation type="submission" date="2024-02" db="EMBL/GenBank/DDBJ databases">
        <title>Comparative genomics of Cryptococcus and Kwoniella reveals pathogenesis evolution and contrasting modes of karyotype evolution via chromosome fusion or intercentromeric recombination.</title>
        <authorList>
            <person name="Coelho M.A."/>
            <person name="David-Palma M."/>
            <person name="Shea T."/>
            <person name="Bowers K."/>
            <person name="McGinley-Smith S."/>
            <person name="Mohammad A.W."/>
            <person name="Gnirke A."/>
            <person name="Yurkov A.M."/>
            <person name="Nowrousian M."/>
            <person name="Sun S."/>
            <person name="Cuomo C.A."/>
            <person name="Heitman J."/>
        </authorList>
    </citation>
    <scope>NUCLEOTIDE SEQUENCE</scope>
    <source>
        <strain evidence="9">CBS 10118</strain>
    </source>
</reference>
<proteinExistence type="predicted"/>
<evidence type="ECO:0000256" key="1">
    <source>
        <dbReference type="ARBA" id="ARBA00004141"/>
    </source>
</evidence>
<feature type="transmembrane region" description="Helical" evidence="7">
    <location>
        <begin position="72"/>
        <end position="92"/>
    </location>
</feature>
<dbReference type="InterPro" id="IPR050930">
    <property type="entry name" value="MFS_Vesicular_Transporter"/>
</dbReference>